<accession>A0A7W9WD29</accession>
<keyword evidence="2" id="KW-0472">Membrane</keyword>
<sequence>MAEDFAAKMSRKTVAELRDYVDNRYQYREEAVLAALEELDRRGTPEPAAATIMQELQISQQETARRESVARAQEEEREQARRRIRGEEVPAEVADETGPVLYSPSTITVFSVLFSMVAGGVLLALNLRTLRRFGLSWLVLLLALGYWVGAQYSMKWILENYGTQYFWLGSVFNILAIVLYNLFVWPRFIGLQPYRSRPWGGALLVCALIMMVFAILYLRFGVSPAV</sequence>
<keyword evidence="4" id="KW-1185">Reference proteome</keyword>
<keyword evidence="2" id="KW-0812">Transmembrane</keyword>
<keyword evidence="2" id="KW-1133">Transmembrane helix</keyword>
<proteinExistence type="predicted"/>
<evidence type="ECO:0000256" key="2">
    <source>
        <dbReference type="SAM" id="Phobius"/>
    </source>
</evidence>
<feature type="region of interest" description="Disordered" evidence="1">
    <location>
        <begin position="59"/>
        <end position="88"/>
    </location>
</feature>
<feature type="compositionally biased region" description="Basic and acidic residues" evidence="1">
    <location>
        <begin position="63"/>
        <end position="88"/>
    </location>
</feature>
<evidence type="ECO:0000256" key="1">
    <source>
        <dbReference type="SAM" id="MobiDB-lite"/>
    </source>
</evidence>
<feature type="transmembrane region" description="Helical" evidence="2">
    <location>
        <begin position="107"/>
        <end position="127"/>
    </location>
</feature>
<feature type="transmembrane region" description="Helical" evidence="2">
    <location>
        <begin position="134"/>
        <end position="153"/>
    </location>
</feature>
<evidence type="ECO:0000313" key="4">
    <source>
        <dbReference type="Proteomes" id="UP000532746"/>
    </source>
</evidence>
<dbReference type="AlphaFoldDB" id="A0A7W9WD29"/>
<organism evidence="3 4">
    <name type="scientific">Hymenobacter luteus</name>
    <dbReference type="NCBI Taxonomy" id="1411122"/>
    <lineage>
        <taxon>Bacteria</taxon>
        <taxon>Pseudomonadati</taxon>
        <taxon>Bacteroidota</taxon>
        <taxon>Cytophagia</taxon>
        <taxon>Cytophagales</taxon>
        <taxon>Hymenobacteraceae</taxon>
        <taxon>Hymenobacter</taxon>
    </lineage>
</organism>
<feature type="transmembrane region" description="Helical" evidence="2">
    <location>
        <begin position="198"/>
        <end position="220"/>
    </location>
</feature>
<protein>
    <submittedName>
        <fullName evidence="3">Uncharacterized protein</fullName>
    </submittedName>
</protein>
<evidence type="ECO:0000313" key="3">
    <source>
        <dbReference type="EMBL" id="MBB6060125.1"/>
    </source>
</evidence>
<dbReference type="Proteomes" id="UP000532746">
    <property type="component" value="Unassembled WGS sequence"/>
</dbReference>
<dbReference type="RefSeq" id="WP_183405171.1">
    <property type="nucleotide sequence ID" value="NZ_JACHGG010000004.1"/>
</dbReference>
<gene>
    <name evidence="3" type="ORF">HNQ93_002991</name>
</gene>
<comment type="caution">
    <text evidence="3">The sequence shown here is derived from an EMBL/GenBank/DDBJ whole genome shotgun (WGS) entry which is preliminary data.</text>
</comment>
<reference evidence="3 4" key="1">
    <citation type="submission" date="2020-08" db="EMBL/GenBank/DDBJ databases">
        <title>Genomic Encyclopedia of Type Strains, Phase IV (KMG-IV): sequencing the most valuable type-strain genomes for metagenomic binning, comparative biology and taxonomic classification.</title>
        <authorList>
            <person name="Goeker M."/>
        </authorList>
    </citation>
    <scope>NUCLEOTIDE SEQUENCE [LARGE SCALE GENOMIC DNA]</scope>
    <source>
        <strain evidence="3 4">DSM 26718</strain>
    </source>
</reference>
<name>A0A7W9WD29_9BACT</name>
<feature type="transmembrane region" description="Helical" evidence="2">
    <location>
        <begin position="165"/>
        <end position="186"/>
    </location>
</feature>
<dbReference type="EMBL" id="JACHGG010000004">
    <property type="protein sequence ID" value="MBB6060125.1"/>
    <property type="molecule type" value="Genomic_DNA"/>
</dbReference>